<dbReference type="Gene3D" id="1.20.120.450">
    <property type="entry name" value="dinb family like domain"/>
    <property type="match status" value="1"/>
</dbReference>
<accession>F8FDI8</accession>
<dbReference type="PATRIC" id="fig|1036673.3.peg.3315"/>
<dbReference type="KEGG" id="pms:KNP414_03614"/>
<sequence length="155" mass="17261">MTTQAIFHTAKVLRQIAIGQLQGAEEEKFDVQPEGFSNTVRWNAGHMIYFLDKFSTLSFGTPSAVPDSYEAFFTSGTKPSDWTQTPPSKEELLGQLSAQLTRLSEWTPELLERELPSPVTMGPFQFGTAAELFNFGLIHDAIHLGVLKSQLRAIQ</sequence>
<dbReference type="Pfam" id="PF12867">
    <property type="entry name" value="DinB_2"/>
    <property type="match status" value="1"/>
</dbReference>
<proteinExistence type="predicted"/>
<reference evidence="3" key="1">
    <citation type="submission" date="2011-06" db="EMBL/GenBank/DDBJ databases">
        <title>Complete genome sequence of Paenibacillus mucilaginosus KNP414.</title>
        <authorList>
            <person name="Wang J."/>
            <person name="Hu S."/>
            <person name="Hu X."/>
            <person name="Zhang B."/>
            <person name="Dong D."/>
            <person name="Zhang S."/>
            <person name="Zhao K."/>
            <person name="Wu D."/>
        </authorList>
    </citation>
    <scope>NUCLEOTIDE SEQUENCE [LARGE SCALE GENOMIC DNA]</scope>
    <source>
        <strain evidence="3">KNP414</strain>
    </source>
</reference>
<dbReference type="Proteomes" id="UP000006620">
    <property type="component" value="Chromosome"/>
</dbReference>
<protein>
    <recommendedName>
        <fullName evidence="1">DinB-like domain-containing protein</fullName>
    </recommendedName>
</protein>
<name>F8FDI8_PAEMK</name>
<organism evidence="2 3">
    <name type="scientific">Paenibacillus mucilaginosus (strain KNP414)</name>
    <dbReference type="NCBI Taxonomy" id="1036673"/>
    <lineage>
        <taxon>Bacteria</taxon>
        <taxon>Bacillati</taxon>
        <taxon>Bacillota</taxon>
        <taxon>Bacilli</taxon>
        <taxon>Bacillales</taxon>
        <taxon>Paenibacillaceae</taxon>
        <taxon>Paenibacillus</taxon>
    </lineage>
</organism>
<evidence type="ECO:0000313" key="3">
    <source>
        <dbReference type="Proteomes" id="UP000006620"/>
    </source>
</evidence>
<feature type="domain" description="DinB-like" evidence="1">
    <location>
        <begin position="21"/>
        <end position="146"/>
    </location>
</feature>
<dbReference type="AlphaFoldDB" id="F8FDI8"/>
<reference evidence="2 3" key="2">
    <citation type="journal article" date="2013" name="Genome Announc.">
        <title>Genome Sequence of Growth-Improving Paenibacillus mucilaginosus Strain KNP414.</title>
        <authorList>
            <person name="Lu J.J."/>
            <person name="Wang J.F."/>
            <person name="Hu X.F."/>
        </authorList>
    </citation>
    <scope>NUCLEOTIDE SEQUENCE [LARGE SCALE GENOMIC DNA]</scope>
    <source>
        <strain evidence="2 3">KNP414</strain>
    </source>
</reference>
<gene>
    <name evidence="2" type="ordered locus">KNP414_03614</name>
</gene>
<dbReference type="EMBL" id="CP002869">
    <property type="protein sequence ID" value="AEI42158.1"/>
    <property type="molecule type" value="Genomic_DNA"/>
</dbReference>
<dbReference type="InterPro" id="IPR024775">
    <property type="entry name" value="DinB-like"/>
</dbReference>
<evidence type="ECO:0000259" key="1">
    <source>
        <dbReference type="Pfam" id="PF12867"/>
    </source>
</evidence>
<evidence type="ECO:0000313" key="2">
    <source>
        <dbReference type="EMBL" id="AEI42158.1"/>
    </source>
</evidence>
<dbReference type="InterPro" id="IPR034660">
    <property type="entry name" value="DinB/YfiT-like"/>
</dbReference>
<dbReference type="HOGENOM" id="CLU_125425_1_0_9"/>
<dbReference type="RefSeq" id="WP_013917315.1">
    <property type="nucleotide sequence ID" value="NC_015690.1"/>
</dbReference>
<dbReference type="SUPFAM" id="SSF109854">
    <property type="entry name" value="DinB/YfiT-like putative metalloenzymes"/>
    <property type="match status" value="1"/>
</dbReference>